<dbReference type="OrthoDB" id="5043455at2"/>
<feature type="region of interest" description="Disordered" evidence="1">
    <location>
        <begin position="1"/>
        <end position="29"/>
    </location>
</feature>
<sequence>MVTSSRDRENYLGADAGAPPPPPPGGYRAAKRVQASAAPVAAPPVPRVRPSRLSIAALASAIVFALVLLIMWAAGATDAIYGMFVLALQLAVLIVVVASLVDTRGRALGSAALALALLVNVGTIGAASAVTRPPSVTLTSPEDDYWAGYPGIKGQYTDEILARTSLEQAQATAEEVLADIRERLSEEYGFTWVAGRGPSTRAERNGFGGESMLVEWTSERWGTAEPISDISLKLDAMATIGEVLEQHGFAPLYSFNDPASGFDPGMLERLYGSDDIRTQPEWEWYSEDYPGPMRFYANITDLTLDDDGSFRAAREAQVAGSDEPIEGLRIGFLVPEVLSEADRDEFVTRMADYPDGG</sequence>
<gene>
    <name evidence="3" type="ORF">D7I47_02060</name>
</gene>
<dbReference type="KEGG" id="lyd:D7I47_02060"/>
<evidence type="ECO:0000256" key="2">
    <source>
        <dbReference type="SAM" id="Phobius"/>
    </source>
</evidence>
<feature type="compositionally biased region" description="Basic and acidic residues" evidence="1">
    <location>
        <begin position="1"/>
        <end position="10"/>
    </location>
</feature>
<name>A0A387B4A7_9MICO</name>
<keyword evidence="4" id="KW-1185">Reference proteome</keyword>
<proteinExistence type="predicted"/>
<dbReference type="AlphaFoldDB" id="A0A387B4A7"/>
<keyword evidence="2" id="KW-0472">Membrane</keyword>
<feature type="transmembrane region" description="Helical" evidence="2">
    <location>
        <begin position="80"/>
        <end position="101"/>
    </location>
</feature>
<dbReference type="EMBL" id="CP032630">
    <property type="protein sequence ID" value="AYF97147.1"/>
    <property type="molecule type" value="Genomic_DNA"/>
</dbReference>
<reference evidence="4" key="1">
    <citation type="submission" date="2018-09" db="EMBL/GenBank/DDBJ databases">
        <title>Genome sequencing of strain 2DFWR-13.</title>
        <authorList>
            <person name="Heo J."/>
            <person name="Kim S.-J."/>
            <person name="Kwon S.-W."/>
        </authorList>
    </citation>
    <scope>NUCLEOTIDE SEQUENCE [LARGE SCALE GENOMIC DNA]</scope>
    <source>
        <strain evidence="4">2DFWR-13</strain>
    </source>
</reference>
<evidence type="ECO:0000313" key="4">
    <source>
        <dbReference type="Proteomes" id="UP000278886"/>
    </source>
</evidence>
<keyword evidence="2" id="KW-1133">Transmembrane helix</keyword>
<evidence type="ECO:0000256" key="1">
    <source>
        <dbReference type="SAM" id="MobiDB-lite"/>
    </source>
</evidence>
<keyword evidence="2" id="KW-0812">Transmembrane</keyword>
<protein>
    <submittedName>
        <fullName evidence="3">Uncharacterized protein</fullName>
    </submittedName>
</protein>
<evidence type="ECO:0000313" key="3">
    <source>
        <dbReference type="EMBL" id="AYF97147.1"/>
    </source>
</evidence>
<organism evidence="3 4">
    <name type="scientific">Protaetiibacter intestinalis</name>
    <dbReference type="NCBI Taxonomy" id="2419774"/>
    <lineage>
        <taxon>Bacteria</taxon>
        <taxon>Bacillati</taxon>
        <taxon>Actinomycetota</taxon>
        <taxon>Actinomycetes</taxon>
        <taxon>Micrococcales</taxon>
        <taxon>Microbacteriaceae</taxon>
        <taxon>Protaetiibacter</taxon>
    </lineage>
</organism>
<feature type="transmembrane region" description="Helical" evidence="2">
    <location>
        <begin position="108"/>
        <end position="130"/>
    </location>
</feature>
<accession>A0A387B4A7</accession>
<feature type="transmembrane region" description="Helical" evidence="2">
    <location>
        <begin position="53"/>
        <end position="74"/>
    </location>
</feature>
<dbReference type="RefSeq" id="WP_120761498.1">
    <property type="nucleotide sequence ID" value="NZ_CP032630.1"/>
</dbReference>
<dbReference type="Proteomes" id="UP000278886">
    <property type="component" value="Chromosome"/>
</dbReference>